<name>A0A3G4ZR57_9VIRU</name>
<evidence type="ECO:0000259" key="1">
    <source>
        <dbReference type="Pfam" id="PF00004"/>
    </source>
</evidence>
<dbReference type="GO" id="GO:0005524">
    <property type="term" value="F:ATP binding"/>
    <property type="evidence" value="ECO:0007669"/>
    <property type="project" value="InterPro"/>
</dbReference>
<dbReference type="Gene3D" id="3.40.50.300">
    <property type="entry name" value="P-loop containing nucleotide triphosphate hydrolases"/>
    <property type="match status" value="1"/>
</dbReference>
<dbReference type="SUPFAM" id="SSF52540">
    <property type="entry name" value="P-loop containing nucleoside triphosphate hydrolases"/>
    <property type="match status" value="1"/>
</dbReference>
<accession>A0A3G4ZR57</accession>
<organism evidence="2">
    <name type="scientific">Dasosvirus sp</name>
    <dbReference type="NCBI Taxonomy" id="2487764"/>
    <lineage>
        <taxon>Viruses</taxon>
        <taxon>Varidnaviria</taxon>
        <taxon>Bamfordvirae</taxon>
        <taxon>Nucleocytoviricota</taxon>
        <taxon>Megaviricetes</taxon>
        <taxon>Imitervirales</taxon>
        <taxon>Mimiviridae</taxon>
        <taxon>Klosneuvirinae</taxon>
    </lineage>
</organism>
<dbReference type="EMBL" id="MK072042">
    <property type="protein sequence ID" value="AYV77386.1"/>
    <property type="molecule type" value="Genomic_DNA"/>
</dbReference>
<gene>
    <name evidence="2" type="ORF">Dasosvirus1_21</name>
</gene>
<protein>
    <submittedName>
        <fullName evidence="2">AAA family ATPase</fullName>
    </submittedName>
</protein>
<feature type="domain" description="ATPase AAA-type core" evidence="1">
    <location>
        <begin position="125"/>
        <end position="265"/>
    </location>
</feature>
<sequence>MTAFLTKHVQISSFKTNDDPSGWVTGWGFIGYVLETSNGRGTTKDLYILITRKQFNLLIDGQVDEEGKERKENKKINFLEREGLFWNLSYPSRQIDLPEENPWESQKQVIEQIVKDYNLNKYTTVLLAGKPATGKSMIPLYLCKHLTEIYTKVTLVDTWNPTEPGDFFGAIYNKVNPSITEPLVVVLEEVDGIVMAMHQGDIKISSKIAMPIQVKSKTDWNQLLDRFDRKMYTGVILVLTTNKTLQWFDDLDPSYTRKGRINLRCEIL</sequence>
<evidence type="ECO:0000313" key="2">
    <source>
        <dbReference type="EMBL" id="AYV77386.1"/>
    </source>
</evidence>
<dbReference type="Pfam" id="PF00004">
    <property type="entry name" value="AAA"/>
    <property type="match status" value="1"/>
</dbReference>
<dbReference type="InterPro" id="IPR027417">
    <property type="entry name" value="P-loop_NTPase"/>
</dbReference>
<reference evidence="2" key="1">
    <citation type="submission" date="2018-10" db="EMBL/GenBank/DDBJ databases">
        <title>Hidden diversity of soil giant viruses.</title>
        <authorList>
            <person name="Schulz F."/>
            <person name="Alteio L."/>
            <person name="Goudeau D."/>
            <person name="Ryan E.M."/>
            <person name="Malmstrom R.R."/>
            <person name="Blanchard J."/>
            <person name="Woyke T."/>
        </authorList>
    </citation>
    <scope>NUCLEOTIDE SEQUENCE</scope>
    <source>
        <strain evidence="2">DSV1</strain>
    </source>
</reference>
<proteinExistence type="predicted"/>
<dbReference type="GO" id="GO:0016887">
    <property type="term" value="F:ATP hydrolysis activity"/>
    <property type="evidence" value="ECO:0007669"/>
    <property type="project" value="InterPro"/>
</dbReference>
<dbReference type="InterPro" id="IPR003959">
    <property type="entry name" value="ATPase_AAA_core"/>
</dbReference>